<dbReference type="Pfam" id="PF00582">
    <property type="entry name" value="Usp"/>
    <property type="match status" value="1"/>
</dbReference>
<dbReference type="InterPro" id="IPR014729">
    <property type="entry name" value="Rossmann-like_a/b/a_fold"/>
</dbReference>
<evidence type="ECO:0000313" key="2">
    <source>
        <dbReference type="EMBL" id="MFC5138964.1"/>
    </source>
</evidence>
<comment type="caution">
    <text evidence="2">The sequence shown here is derived from an EMBL/GenBank/DDBJ whole genome shotgun (WGS) entry which is preliminary data.</text>
</comment>
<feature type="domain" description="UspA" evidence="1">
    <location>
        <begin position="19"/>
        <end position="155"/>
    </location>
</feature>
<reference evidence="3" key="1">
    <citation type="journal article" date="2019" name="Int. J. Syst. Evol. Microbiol.">
        <title>The Global Catalogue of Microorganisms (GCM) 10K type strain sequencing project: providing services to taxonomists for standard genome sequencing and annotation.</title>
        <authorList>
            <consortium name="The Broad Institute Genomics Platform"/>
            <consortium name="The Broad Institute Genome Sequencing Center for Infectious Disease"/>
            <person name="Wu L."/>
            <person name="Ma J."/>
        </authorList>
    </citation>
    <scope>NUCLEOTIDE SEQUENCE [LARGE SCALE GENOMIC DNA]</scope>
    <source>
        <strain evidence="3">XZYJ18</strain>
    </source>
</reference>
<evidence type="ECO:0000259" key="1">
    <source>
        <dbReference type="Pfam" id="PF00582"/>
    </source>
</evidence>
<sequence>MATESAGAAREVTGARGPVVVGVPLHGLGAAAVRWAAAEARDRGVVLRLVHALTTPAGSYPGRSVVGVDVHQGLLGLARRELADMAEVARGTAPDLVVEESVVEGDVLGVLRAQARGAAVLVVGTDGFGLIGELTLGGVARGLVGHVDVPVAVVPSTTSGTGGGDVVVVGDDGTAGCRGALRYAAQRAVARGVPLVVVRAGPDARLLSEDLPDLGAVRPSTLQVVLAEDRADRVLADQARDAGLVVLGVGQHGWRHPRHSTRRGLAAHARCPVVVVPPDRPA</sequence>
<dbReference type="Gene3D" id="3.40.50.620">
    <property type="entry name" value="HUPs"/>
    <property type="match status" value="1"/>
</dbReference>
<protein>
    <submittedName>
        <fullName evidence="2">Universal stress protein</fullName>
    </submittedName>
</protein>
<keyword evidence="3" id="KW-1185">Reference proteome</keyword>
<proteinExistence type="predicted"/>
<dbReference type="PANTHER" id="PTHR46553">
    <property type="entry name" value="ADENINE NUCLEOTIDE ALPHA HYDROLASES-LIKE SUPERFAMILY PROTEIN"/>
    <property type="match status" value="1"/>
</dbReference>
<evidence type="ECO:0000313" key="3">
    <source>
        <dbReference type="Proteomes" id="UP001596175"/>
    </source>
</evidence>
<dbReference type="PANTHER" id="PTHR46553:SF3">
    <property type="entry name" value="ADENINE NUCLEOTIDE ALPHA HYDROLASES-LIKE SUPERFAMILY PROTEIN"/>
    <property type="match status" value="1"/>
</dbReference>
<dbReference type="InterPro" id="IPR006016">
    <property type="entry name" value="UspA"/>
</dbReference>
<name>A0ABV9ZC50_9PSEU</name>
<dbReference type="RefSeq" id="WP_378021159.1">
    <property type="nucleotide sequence ID" value="NZ_JBHSKG010000005.1"/>
</dbReference>
<dbReference type="Gene3D" id="3.40.50.12370">
    <property type="match status" value="1"/>
</dbReference>
<dbReference type="EMBL" id="JBHSKG010000005">
    <property type="protein sequence ID" value="MFC5138964.1"/>
    <property type="molecule type" value="Genomic_DNA"/>
</dbReference>
<accession>A0ABV9ZC50</accession>
<gene>
    <name evidence="2" type="ORF">ACFPK1_12035</name>
</gene>
<organism evidence="2 3">
    <name type="scientific">Actinomycetospora rhizophila</name>
    <dbReference type="NCBI Taxonomy" id="1416876"/>
    <lineage>
        <taxon>Bacteria</taxon>
        <taxon>Bacillati</taxon>
        <taxon>Actinomycetota</taxon>
        <taxon>Actinomycetes</taxon>
        <taxon>Pseudonocardiales</taxon>
        <taxon>Pseudonocardiaceae</taxon>
        <taxon>Actinomycetospora</taxon>
    </lineage>
</organism>
<dbReference type="Proteomes" id="UP001596175">
    <property type="component" value="Unassembled WGS sequence"/>
</dbReference>
<dbReference type="SUPFAM" id="SSF52402">
    <property type="entry name" value="Adenine nucleotide alpha hydrolases-like"/>
    <property type="match status" value="2"/>
</dbReference>